<dbReference type="KEGG" id="vg:18562900"/>
<accession>M1F188</accession>
<dbReference type="GeneID" id="18562900"/>
<organism evidence="1 2">
    <name type="scientific">Cronobacter phage CR9</name>
    <dbReference type="NCBI Taxonomy" id="1162290"/>
    <lineage>
        <taxon>Viruses</taxon>
        <taxon>Duplodnaviria</taxon>
        <taxon>Heunggongvirae</taxon>
        <taxon>Uroviricota</taxon>
        <taxon>Caudoviricetes</taxon>
        <taxon>Vequintavirinae</taxon>
        <taxon>Certrevirus</taxon>
        <taxon>Certrevirus CR9</taxon>
    </lineage>
</organism>
<proteinExistence type="predicted"/>
<sequence length="60" mass="6861">MSFRRMAEIKVHPDGTITGHMLKYPDTKGIGLVDNGVYTIGYDDWENKVAIKFKEKDNES</sequence>
<dbReference type="EMBL" id="JQ691611">
    <property type="protein sequence ID" value="AFH20942.1"/>
    <property type="molecule type" value="Genomic_DNA"/>
</dbReference>
<evidence type="ECO:0000313" key="2">
    <source>
        <dbReference type="Proteomes" id="UP000011829"/>
    </source>
</evidence>
<protein>
    <submittedName>
        <fullName evidence="1">Uncharacterized protein</fullName>
    </submittedName>
</protein>
<name>M1F188_9CAUD</name>
<dbReference type="OrthoDB" id="40706at10239"/>
<dbReference type="RefSeq" id="YP_009015020.1">
    <property type="nucleotide sequence ID" value="NC_023717.1"/>
</dbReference>
<reference evidence="1 2" key="1">
    <citation type="submission" date="2012-02" db="EMBL/GenBank/DDBJ databases">
        <title>Complete Genome Sequence of Cronobacter sakazakii Bacteriophage CR9.</title>
        <authorList>
            <person name="Shin H."/>
            <person name="Lee J.-H."/>
            <person name="Kim Y."/>
            <person name="Ryu S."/>
        </authorList>
    </citation>
    <scope>NUCLEOTIDE SEQUENCE [LARGE SCALE GENOMIC DNA]</scope>
</reference>
<gene>
    <name evidence="1" type="ORF">CR9_058</name>
</gene>
<evidence type="ECO:0000313" key="1">
    <source>
        <dbReference type="EMBL" id="AFH20942.1"/>
    </source>
</evidence>
<keyword evidence="2" id="KW-1185">Reference proteome</keyword>
<dbReference type="Proteomes" id="UP000011829">
    <property type="component" value="Segment"/>
</dbReference>